<evidence type="ECO:0000256" key="1">
    <source>
        <dbReference type="ARBA" id="ARBA00023002"/>
    </source>
</evidence>
<sequence length="176" mass="18643">MNSVYAAAPELGTEACRSLYRKLAAGVTVVTTCGLDGEPQGLTASSVTTLSLRPPMMLVCLATGSGTLAAIRTRRAFAIHLLRAEQTALAAAFASSSGTGKFAGVEFQWALGIPVLPGTMGWATCALADERRYGDHSVVVGSVISVSDGKGEPLIWHDRRFRELSARERRDAFAEN</sequence>
<dbReference type="PANTHER" id="PTHR30466">
    <property type="entry name" value="FLAVIN REDUCTASE"/>
    <property type="match status" value="1"/>
</dbReference>
<dbReference type="AlphaFoldDB" id="A0A1Z2KY68"/>
<dbReference type="GO" id="GO:0010181">
    <property type="term" value="F:FMN binding"/>
    <property type="evidence" value="ECO:0007669"/>
    <property type="project" value="InterPro"/>
</dbReference>
<dbReference type="InterPro" id="IPR050268">
    <property type="entry name" value="NADH-dep_flavin_reductase"/>
</dbReference>
<reference evidence="3 4" key="1">
    <citation type="submission" date="2017-06" db="EMBL/GenBank/DDBJ databases">
        <title>Streptomyces albireticuli Genome sequencing and assembly.</title>
        <authorList>
            <person name="Wang Y."/>
            <person name="Du B."/>
            <person name="Ding Y."/>
            <person name="Liu H."/>
            <person name="Hou Q."/>
            <person name="Liu K."/>
            <person name="Yao L."/>
            <person name="Wang C."/>
        </authorList>
    </citation>
    <scope>NUCLEOTIDE SEQUENCE [LARGE SCALE GENOMIC DNA]</scope>
    <source>
        <strain evidence="3 4">MDJK11</strain>
    </source>
</reference>
<dbReference type="PANTHER" id="PTHR30466:SF1">
    <property type="entry name" value="FMN REDUCTASE (NADH) RUTF"/>
    <property type="match status" value="1"/>
</dbReference>
<name>A0A1Z2KY68_9ACTN</name>
<organism evidence="3 4">
    <name type="scientific">Streptomyces albireticuli</name>
    <dbReference type="NCBI Taxonomy" id="1940"/>
    <lineage>
        <taxon>Bacteria</taxon>
        <taxon>Bacillati</taxon>
        <taxon>Actinomycetota</taxon>
        <taxon>Actinomycetes</taxon>
        <taxon>Kitasatosporales</taxon>
        <taxon>Streptomycetaceae</taxon>
        <taxon>Streptomyces</taxon>
    </lineage>
</organism>
<evidence type="ECO:0000313" key="4">
    <source>
        <dbReference type="Proteomes" id="UP000195755"/>
    </source>
</evidence>
<gene>
    <name evidence="3" type="ORF">SMD11_1327</name>
</gene>
<proteinExistence type="predicted"/>
<dbReference type="GO" id="GO:0006208">
    <property type="term" value="P:pyrimidine nucleobase catabolic process"/>
    <property type="evidence" value="ECO:0007669"/>
    <property type="project" value="TreeGrafter"/>
</dbReference>
<dbReference type="GO" id="GO:0042602">
    <property type="term" value="F:riboflavin reductase (NADPH) activity"/>
    <property type="evidence" value="ECO:0007669"/>
    <property type="project" value="TreeGrafter"/>
</dbReference>
<dbReference type="InterPro" id="IPR002563">
    <property type="entry name" value="Flavin_Rdtase-like_dom"/>
</dbReference>
<dbReference type="SUPFAM" id="SSF50475">
    <property type="entry name" value="FMN-binding split barrel"/>
    <property type="match status" value="1"/>
</dbReference>
<protein>
    <recommendedName>
        <fullName evidence="2">Flavin reductase like domain-containing protein</fullName>
    </recommendedName>
</protein>
<dbReference type="EMBL" id="CP021744">
    <property type="protein sequence ID" value="ARZ66988.1"/>
    <property type="molecule type" value="Genomic_DNA"/>
</dbReference>
<accession>A0A1Z2KY68</accession>
<evidence type="ECO:0000259" key="2">
    <source>
        <dbReference type="SMART" id="SM00903"/>
    </source>
</evidence>
<dbReference type="SMART" id="SM00903">
    <property type="entry name" value="Flavin_Reduct"/>
    <property type="match status" value="1"/>
</dbReference>
<dbReference type="InterPro" id="IPR012349">
    <property type="entry name" value="Split_barrel_FMN-bd"/>
</dbReference>
<feature type="domain" description="Flavin reductase like" evidence="2">
    <location>
        <begin position="20"/>
        <end position="163"/>
    </location>
</feature>
<keyword evidence="1" id="KW-0560">Oxidoreductase</keyword>
<dbReference type="KEGG" id="salj:SMD11_1327"/>
<dbReference type="Proteomes" id="UP000195755">
    <property type="component" value="Chromosome"/>
</dbReference>
<dbReference type="Pfam" id="PF01613">
    <property type="entry name" value="Flavin_Reduct"/>
    <property type="match status" value="1"/>
</dbReference>
<evidence type="ECO:0000313" key="3">
    <source>
        <dbReference type="EMBL" id="ARZ66988.1"/>
    </source>
</evidence>
<dbReference type="Gene3D" id="2.30.110.10">
    <property type="entry name" value="Electron Transport, Fmn-binding Protein, Chain A"/>
    <property type="match status" value="1"/>
</dbReference>
<dbReference type="RefSeq" id="WP_199843809.1">
    <property type="nucleotide sequence ID" value="NZ_CP021744.1"/>
</dbReference>